<dbReference type="PROSITE" id="PS00171">
    <property type="entry name" value="TIM_1"/>
    <property type="match status" value="1"/>
</dbReference>
<proteinExistence type="inferred from homology"/>
<dbReference type="InterPro" id="IPR000652">
    <property type="entry name" value="Triosephosphate_isomerase"/>
</dbReference>
<organism evidence="9 10">
    <name type="scientific">Candidatus Spyradenecus faecavium</name>
    <dbReference type="NCBI Taxonomy" id="2840947"/>
    <lineage>
        <taxon>Bacteria</taxon>
        <taxon>Pseudomonadati</taxon>
        <taxon>Lentisphaerota</taxon>
        <taxon>Lentisphaeria</taxon>
        <taxon>Lentisphaerales</taxon>
        <taxon>Lentisphaeraceae</taxon>
        <taxon>Lentisphaeraceae incertae sedis</taxon>
        <taxon>Candidatus Spyradenecus</taxon>
    </lineage>
</organism>
<evidence type="ECO:0000256" key="5">
    <source>
        <dbReference type="ARBA" id="ARBA00023152"/>
    </source>
</evidence>
<gene>
    <name evidence="7" type="primary">tpiA</name>
    <name evidence="9" type="ORF">IAC79_08135</name>
</gene>
<dbReference type="InterPro" id="IPR020861">
    <property type="entry name" value="Triosephosphate_isomerase_AS"/>
</dbReference>
<comment type="subcellular location">
    <subcellularLocation>
        <location evidence="7 8">Cytoplasm</location>
    </subcellularLocation>
</comment>
<dbReference type="Pfam" id="PF00121">
    <property type="entry name" value="TIM"/>
    <property type="match status" value="1"/>
</dbReference>
<dbReference type="InterPro" id="IPR022896">
    <property type="entry name" value="TrioseP_Isoase_bac/euk"/>
</dbReference>
<keyword evidence="5 7" id="KW-0324">Glycolysis</keyword>
<comment type="similarity">
    <text evidence="2 7 8">Belongs to the triosephosphate isomerase family.</text>
</comment>
<dbReference type="CDD" id="cd00311">
    <property type="entry name" value="TIM"/>
    <property type="match status" value="1"/>
</dbReference>
<protein>
    <recommendedName>
        <fullName evidence="7 8">Triosephosphate isomerase</fullName>
        <shortName evidence="7">TIM</shortName>
        <shortName evidence="7">TPI</shortName>
        <ecNumber evidence="7 8">5.3.1.1</ecNumber>
    </recommendedName>
    <alternativeName>
        <fullName evidence="7">Triose-phosphate isomerase</fullName>
    </alternativeName>
</protein>
<dbReference type="Gene3D" id="3.20.20.70">
    <property type="entry name" value="Aldolase class I"/>
    <property type="match status" value="1"/>
</dbReference>
<feature type="binding site" evidence="7">
    <location>
        <begin position="233"/>
        <end position="234"/>
    </location>
    <ligand>
        <name>substrate</name>
    </ligand>
</feature>
<comment type="subunit">
    <text evidence="7 8">Homodimer.</text>
</comment>
<reference evidence="9" key="2">
    <citation type="journal article" date="2021" name="PeerJ">
        <title>Extensive microbial diversity within the chicken gut microbiome revealed by metagenomics and culture.</title>
        <authorList>
            <person name="Gilroy R."/>
            <person name="Ravi A."/>
            <person name="Getino M."/>
            <person name="Pursley I."/>
            <person name="Horton D.L."/>
            <person name="Alikhan N.F."/>
            <person name="Baker D."/>
            <person name="Gharbi K."/>
            <person name="Hall N."/>
            <person name="Watson M."/>
            <person name="Adriaenssens E.M."/>
            <person name="Foster-Nyarko E."/>
            <person name="Jarju S."/>
            <person name="Secka A."/>
            <person name="Antonio M."/>
            <person name="Oren A."/>
            <person name="Chaudhuri R.R."/>
            <person name="La Ragione R."/>
            <person name="Hildebrand F."/>
            <person name="Pallen M.J."/>
        </authorList>
    </citation>
    <scope>NUCLEOTIDE SEQUENCE</scope>
    <source>
        <strain evidence="9">35461</strain>
    </source>
</reference>
<dbReference type="SUPFAM" id="SSF51351">
    <property type="entry name" value="Triosephosphate isomerase (TIM)"/>
    <property type="match status" value="1"/>
</dbReference>
<dbReference type="GO" id="GO:0006096">
    <property type="term" value="P:glycolytic process"/>
    <property type="evidence" value="ECO:0007669"/>
    <property type="project" value="UniProtKB-UniRule"/>
</dbReference>
<dbReference type="GO" id="GO:0046166">
    <property type="term" value="P:glyceraldehyde-3-phosphate biosynthetic process"/>
    <property type="evidence" value="ECO:0007669"/>
    <property type="project" value="TreeGrafter"/>
</dbReference>
<keyword evidence="4 7" id="KW-0963">Cytoplasm</keyword>
<comment type="catalytic activity">
    <reaction evidence="7 8">
        <text>D-glyceraldehyde 3-phosphate = dihydroxyacetone phosphate</text>
        <dbReference type="Rhea" id="RHEA:18585"/>
        <dbReference type="ChEBI" id="CHEBI:57642"/>
        <dbReference type="ChEBI" id="CHEBI:59776"/>
        <dbReference type="EC" id="5.3.1.1"/>
    </reaction>
</comment>
<feature type="binding site" evidence="7">
    <location>
        <begin position="9"/>
        <end position="11"/>
    </location>
    <ligand>
        <name>substrate</name>
    </ligand>
</feature>
<keyword evidence="3 7" id="KW-0312">Gluconeogenesis</keyword>
<dbReference type="GO" id="GO:0004807">
    <property type="term" value="F:triose-phosphate isomerase activity"/>
    <property type="evidence" value="ECO:0007669"/>
    <property type="project" value="UniProtKB-UniRule"/>
</dbReference>
<dbReference type="GO" id="GO:0019563">
    <property type="term" value="P:glycerol catabolic process"/>
    <property type="evidence" value="ECO:0007669"/>
    <property type="project" value="TreeGrafter"/>
</dbReference>
<dbReference type="NCBIfam" id="TIGR00419">
    <property type="entry name" value="tim"/>
    <property type="match status" value="1"/>
</dbReference>
<dbReference type="EMBL" id="DVOR01000254">
    <property type="protein sequence ID" value="HIV10065.1"/>
    <property type="molecule type" value="Genomic_DNA"/>
</dbReference>
<dbReference type="GO" id="GO:0006094">
    <property type="term" value="P:gluconeogenesis"/>
    <property type="evidence" value="ECO:0007669"/>
    <property type="project" value="UniProtKB-UniRule"/>
</dbReference>
<comment type="caution">
    <text evidence="9">The sequence shown here is derived from an EMBL/GenBank/DDBJ whole genome shotgun (WGS) entry which is preliminary data.</text>
</comment>
<dbReference type="EC" id="5.3.1.1" evidence="7 8"/>
<accession>A0A9D1NNT0</accession>
<dbReference type="Proteomes" id="UP000886845">
    <property type="component" value="Unassembled WGS sequence"/>
</dbReference>
<dbReference type="FunFam" id="3.20.20.70:FF:000016">
    <property type="entry name" value="Triosephosphate isomerase"/>
    <property type="match status" value="1"/>
</dbReference>
<dbReference type="HAMAP" id="MF_00147_B">
    <property type="entry name" value="TIM_B"/>
    <property type="match status" value="1"/>
</dbReference>
<dbReference type="PANTHER" id="PTHR21139">
    <property type="entry name" value="TRIOSEPHOSPHATE ISOMERASE"/>
    <property type="match status" value="1"/>
</dbReference>
<dbReference type="InterPro" id="IPR013785">
    <property type="entry name" value="Aldolase_TIM"/>
</dbReference>
<dbReference type="GO" id="GO:0005829">
    <property type="term" value="C:cytosol"/>
    <property type="evidence" value="ECO:0007669"/>
    <property type="project" value="TreeGrafter"/>
</dbReference>
<evidence type="ECO:0000313" key="9">
    <source>
        <dbReference type="EMBL" id="HIV10065.1"/>
    </source>
</evidence>
<feature type="binding site" evidence="7">
    <location>
        <position position="212"/>
    </location>
    <ligand>
        <name>substrate</name>
    </ligand>
</feature>
<comment type="pathway">
    <text evidence="7 8">Carbohydrate biosynthesis; gluconeogenesis.</text>
</comment>
<evidence type="ECO:0000256" key="7">
    <source>
        <dbReference type="HAMAP-Rule" id="MF_00147"/>
    </source>
</evidence>
<dbReference type="PROSITE" id="PS51440">
    <property type="entry name" value="TIM_2"/>
    <property type="match status" value="1"/>
</dbReference>
<dbReference type="InterPro" id="IPR035990">
    <property type="entry name" value="TIM_sf"/>
</dbReference>
<feature type="binding site" evidence="7">
    <location>
        <position position="173"/>
    </location>
    <ligand>
        <name>substrate</name>
    </ligand>
</feature>
<keyword evidence="6 7" id="KW-0413">Isomerase</keyword>
<comment type="pathway">
    <text evidence="1 7 8">Carbohydrate degradation; glycolysis; D-glyceraldehyde 3-phosphate from glycerone phosphate: step 1/1.</text>
</comment>
<dbReference type="PANTHER" id="PTHR21139:SF42">
    <property type="entry name" value="TRIOSEPHOSPHATE ISOMERASE"/>
    <property type="match status" value="1"/>
</dbReference>
<feature type="active site" description="Proton acceptor" evidence="7">
    <location>
        <position position="167"/>
    </location>
</feature>
<evidence type="ECO:0000256" key="3">
    <source>
        <dbReference type="ARBA" id="ARBA00022432"/>
    </source>
</evidence>
<feature type="active site" description="Electrophile" evidence="7">
    <location>
        <position position="96"/>
    </location>
</feature>
<dbReference type="AlphaFoldDB" id="A0A9D1NNT0"/>
<name>A0A9D1NNT0_9BACT</name>
<evidence type="ECO:0000256" key="1">
    <source>
        <dbReference type="ARBA" id="ARBA00004680"/>
    </source>
</evidence>
<evidence type="ECO:0000256" key="4">
    <source>
        <dbReference type="ARBA" id="ARBA00022490"/>
    </source>
</evidence>
<reference evidence="9" key="1">
    <citation type="submission" date="2020-10" db="EMBL/GenBank/DDBJ databases">
        <authorList>
            <person name="Gilroy R."/>
        </authorList>
    </citation>
    <scope>NUCLEOTIDE SEQUENCE</scope>
    <source>
        <strain evidence="9">35461</strain>
    </source>
</reference>
<evidence type="ECO:0000256" key="8">
    <source>
        <dbReference type="RuleBase" id="RU363013"/>
    </source>
</evidence>
<evidence type="ECO:0000313" key="10">
    <source>
        <dbReference type="Proteomes" id="UP000886845"/>
    </source>
</evidence>
<evidence type="ECO:0000256" key="6">
    <source>
        <dbReference type="ARBA" id="ARBA00023235"/>
    </source>
</evidence>
<evidence type="ECO:0000256" key="2">
    <source>
        <dbReference type="ARBA" id="ARBA00007422"/>
    </source>
</evidence>
<comment type="function">
    <text evidence="7">Involved in the gluconeogenesis. Catalyzes stereospecifically the conversion of dihydroxyacetone phosphate (DHAP) to D-glyceraldehyde-3-phosphate (G3P).</text>
</comment>
<sequence>MRTKIVAGNWKMNKTPSEAGALIAGIRAATNDGDCGVEVVVCVPFTDIPAAAEALKGSKIGLGAQNMHWKESGAYTGEISAAMLKDLGVRYVILGHSERRQYFAETDETVNLKLKAALAAGLTPIVCVGETLEEREEGKMEEVIVRQVSADLAGCQEDFDRIVIAYEPVWAIGTGKTATSTQAQEVHALIRATLAKMNPDKADDVRIQYGGSMKPENAADLMAKPDIDGGLIGGAALKADSFAAIVAAGK</sequence>